<comment type="catalytic activity">
    <reaction evidence="9">
        <text>a long chain fatty alcohol + a fatty acyl-CoA = a long-chain alcohol wax ester + CoA</text>
        <dbReference type="Rhea" id="RHEA:38443"/>
        <dbReference type="ChEBI" id="CHEBI:17135"/>
        <dbReference type="ChEBI" id="CHEBI:57287"/>
        <dbReference type="ChEBI" id="CHEBI:77636"/>
        <dbReference type="ChEBI" id="CHEBI:235323"/>
        <dbReference type="EC" id="2.3.1.75"/>
    </reaction>
</comment>
<evidence type="ECO:0008006" key="15">
    <source>
        <dbReference type="Google" id="ProtNLM"/>
    </source>
</evidence>
<evidence type="ECO:0000259" key="11">
    <source>
        <dbReference type="Pfam" id="PF03007"/>
    </source>
</evidence>
<proteinExistence type="inferred from homology"/>
<evidence type="ECO:0000256" key="5">
    <source>
        <dbReference type="ARBA" id="ARBA00022679"/>
    </source>
</evidence>
<name>A0AAU9SMF5_THLAR</name>
<evidence type="ECO:0000256" key="4">
    <source>
        <dbReference type="ARBA" id="ARBA00005189"/>
    </source>
</evidence>
<evidence type="ECO:0000256" key="1">
    <source>
        <dbReference type="ARBA" id="ARBA00004162"/>
    </source>
</evidence>
<evidence type="ECO:0000313" key="14">
    <source>
        <dbReference type="Proteomes" id="UP000836841"/>
    </source>
</evidence>
<dbReference type="Pfam" id="PF03007">
    <property type="entry name" value="WS_DGAT_cat"/>
    <property type="match status" value="1"/>
</dbReference>
<dbReference type="AlphaFoldDB" id="A0AAU9SMF5"/>
<evidence type="ECO:0000256" key="2">
    <source>
        <dbReference type="ARBA" id="ARBA00004586"/>
    </source>
</evidence>
<evidence type="ECO:0000256" key="8">
    <source>
        <dbReference type="ARBA" id="ARBA00024360"/>
    </source>
</evidence>
<comment type="pathway">
    <text evidence="3">Glycerolipid metabolism; triacylglycerol biosynthesis.</text>
</comment>
<sequence length="486" mass="54661">KPKRKLKKDMAMEKQATAGEVPVSPFSRLFSLPGFDCFNIVTIGFKNEANPPDIIEGLKNTLINHPRFSSILETGLGEDKAKWIPTKVKVEDHVIVPDIDPTIENPDQFLEDYTSNMVFSPIDMSKPLWEIHVLKMKTSDAESLVVARFHHSLGDGMSLMSLLLSCSRKISDPEALPTLVSPKKSKVTKVCWSLVACFWLIVRRVFHTFVEVFKFLIILCSARDSATPLMEKSSATLNTNKFIHRVISLDDVKVVKNAMDMTVNDVTTGMVQAGLSRYLSQKYDSETNPKLRKSLENTCLRGVVFFNLRANKKIEDLATMMVKRSTSRWGNAIGYVMFPLSISTENDIFEYVRRAKTIMDRKKLSLEPLFSYVLLKLTVEVFGFKALRTLAMRIFGRSTIIMSNVVGPSEEISLFNNHISYVAASISGIPQALIVHITSYVNKVIINLGVDLDVIPDPHHLCDLIIEALHMMKSKAEERSSADLDV</sequence>
<accession>A0AAU9SMF5</accession>
<evidence type="ECO:0000313" key="13">
    <source>
        <dbReference type="EMBL" id="CAH2066865.1"/>
    </source>
</evidence>
<comment type="subcellular location">
    <subcellularLocation>
        <location evidence="1">Cell membrane</location>
        <topology evidence="1">Single-pass membrane protein</topology>
    </subcellularLocation>
    <subcellularLocation>
        <location evidence="2">Endoplasmic reticulum membrane</location>
    </subcellularLocation>
</comment>
<reference evidence="13 14" key="1">
    <citation type="submission" date="2022-03" db="EMBL/GenBank/DDBJ databases">
        <authorList>
            <person name="Nunn A."/>
            <person name="Chopra R."/>
            <person name="Nunn A."/>
            <person name="Contreras Garrido A."/>
        </authorList>
    </citation>
    <scope>NUCLEOTIDE SEQUENCE [LARGE SCALE GENOMIC DNA]</scope>
</reference>
<dbReference type="InterPro" id="IPR009721">
    <property type="entry name" value="O-acyltransferase_WSD1_C"/>
</dbReference>
<keyword evidence="5" id="KW-0808">Transferase</keyword>
<dbReference type="PANTHER" id="PTHR31650">
    <property type="entry name" value="O-ACYLTRANSFERASE (WSD1-LIKE) FAMILY PROTEIN"/>
    <property type="match status" value="1"/>
</dbReference>
<evidence type="ECO:0000256" key="10">
    <source>
        <dbReference type="ARBA" id="ARBA00048109"/>
    </source>
</evidence>
<dbReference type="PANTHER" id="PTHR31650:SF59">
    <property type="entry name" value="BNACNNG48100D PROTEIN"/>
    <property type="match status" value="1"/>
</dbReference>
<comment type="similarity">
    <text evidence="8">In the N-terminal section; belongs to the long-chain O-acyltransferase family.</text>
</comment>
<feature type="domain" description="O-acyltransferase WSD1 C-terminal" evidence="12">
    <location>
        <begin position="329"/>
        <end position="473"/>
    </location>
</feature>
<dbReference type="Proteomes" id="UP000836841">
    <property type="component" value="Chromosome 5"/>
</dbReference>
<dbReference type="SUPFAM" id="SSF52777">
    <property type="entry name" value="CoA-dependent acyltransferases"/>
    <property type="match status" value="1"/>
</dbReference>
<keyword evidence="14" id="KW-1185">Reference proteome</keyword>
<evidence type="ECO:0000259" key="12">
    <source>
        <dbReference type="Pfam" id="PF06974"/>
    </source>
</evidence>
<dbReference type="GO" id="GO:0047196">
    <property type="term" value="F:long-chain-alcohol O-fatty-acyltransferase activity"/>
    <property type="evidence" value="ECO:0007669"/>
    <property type="project" value="UniProtKB-EC"/>
</dbReference>
<comment type="pathway">
    <text evidence="4">Lipid metabolism.</text>
</comment>
<dbReference type="GO" id="GO:0004144">
    <property type="term" value="F:diacylglycerol O-acyltransferase activity"/>
    <property type="evidence" value="ECO:0007669"/>
    <property type="project" value="UniProtKB-EC"/>
</dbReference>
<comment type="catalytic activity">
    <reaction evidence="10">
        <text>an acyl-CoA + a 1,2-diacyl-sn-glycerol = a triacyl-sn-glycerol + CoA</text>
        <dbReference type="Rhea" id="RHEA:10868"/>
        <dbReference type="ChEBI" id="CHEBI:17815"/>
        <dbReference type="ChEBI" id="CHEBI:57287"/>
        <dbReference type="ChEBI" id="CHEBI:58342"/>
        <dbReference type="ChEBI" id="CHEBI:64615"/>
        <dbReference type="EC" id="2.3.1.20"/>
    </reaction>
</comment>
<evidence type="ECO:0000256" key="9">
    <source>
        <dbReference type="ARBA" id="ARBA00047604"/>
    </source>
</evidence>
<dbReference type="EMBL" id="OU466861">
    <property type="protein sequence ID" value="CAH2066865.1"/>
    <property type="molecule type" value="Genomic_DNA"/>
</dbReference>
<dbReference type="InterPro" id="IPR045034">
    <property type="entry name" value="O-acyltransferase_WSD1-like"/>
</dbReference>
<dbReference type="GO" id="GO:0019432">
    <property type="term" value="P:triglyceride biosynthetic process"/>
    <property type="evidence" value="ECO:0007669"/>
    <property type="project" value="TreeGrafter"/>
</dbReference>
<dbReference type="Pfam" id="PF06974">
    <property type="entry name" value="WS_DGAT_C"/>
    <property type="match status" value="1"/>
</dbReference>
<feature type="domain" description="O-acyltransferase WSD1-like N-terminal" evidence="11">
    <location>
        <begin position="56"/>
        <end position="266"/>
    </location>
</feature>
<keyword evidence="6" id="KW-0256">Endoplasmic reticulum</keyword>
<feature type="non-terminal residue" evidence="13">
    <location>
        <position position="486"/>
    </location>
</feature>
<evidence type="ECO:0000256" key="7">
    <source>
        <dbReference type="ARBA" id="ARBA00023315"/>
    </source>
</evidence>
<evidence type="ECO:0000256" key="3">
    <source>
        <dbReference type="ARBA" id="ARBA00004771"/>
    </source>
</evidence>
<protein>
    <recommendedName>
        <fullName evidence="15">Diacylglycerol O-acyltransferase</fullName>
    </recommendedName>
</protein>
<evidence type="ECO:0000256" key="6">
    <source>
        <dbReference type="ARBA" id="ARBA00022824"/>
    </source>
</evidence>
<dbReference type="InterPro" id="IPR004255">
    <property type="entry name" value="O-acyltransferase_WSD1_N"/>
</dbReference>
<dbReference type="GO" id="GO:0005789">
    <property type="term" value="C:endoplasmic reticulum membrane"/>
    <property type="evidence" value="ECO:0007669"/>
    <property type="project" value="UniProtKB-SubCell"/>
</dbReference>
<gene>
    <name evidence="13" type="ORF">TAV2_LOCUS17886</name>
</gene>
<organism evidence="13 14">
    <name type="scientific">Thlaspi arvense</name>
    <name type="common">Field penny-cress</name>
    <dbReference type="NCBI Taxonomy" id="13288"/>
    <lineage>
        <taxon>Eukaryota</taxon>
        <taxon>Viridiplantae</taxon>
        <taxon>Streptophyta</taxon>
        <taxon>Embryophyta</taxon>
        <taxon>Tracheophyta</taxon>
        <taxon>Spermatophyta</taxon>
        <taxon>Magnoliopsida</taxon>
        <taxon>eudicotyledons</taxon>
        <taxon>Gunneridae</taxon>
        <taxon>Pentapetalae</taxon>
        <taxon>rosids</taxon>
        <taxon>malvids</taxon>
        <taxon>Brassicales</taxon>
        <taxon>Brassicaceae</taxon>
        <taxon>Thlaspideae</taxon>
        <taxon>Thlaspi</taxon>
    </lineage>
</organism>
<dbReference type="GO" id="GO:0005886">
    <property type="term" value="C:plasma membrane"/>
    <property type="evidence" value="ECO:0007669"/>
    <property type="project" value="UniProtKB-SubCell"/>
</dbReference>
<keyword evidence="7" id="KW-0012">Acyltransferase</keyword>